<comment type="caution">
    <text evidence="1">The sequence shown here is derived from an EMBL/GenBank/DDBJ whole genome shotgun (WGS) entry which is preliminary data.</text>
</comment>
<protein>
    <recommendedName>
        <fullName evidence="3">GGDEF domain-containing protein</fullName>
    </recommendedName>
</protein>
<dbReference type="InterPro" id="IPR029787">
    <property type="entry name" value="Nucleotide_cyclase"/>
</dbReference>
<accession>A0A9D2HDG4</accession>
<name>A0A9D2HDG4_9BACT</name>
<evidence type="ECO:0000313" key="1">
    <source>
        <dbReference type="EMBL" id="HJA08050.1"/>
    </source>
</evidence>
<dbReference type="Proteomes" id="UP000824225">
    <property type="component" value="Unassembled WGS sequence"/>
</dbReference>
<reference evidence="1" key="2">
    <citation type="submission" date="2021-04" db="EMBL/GenBank/DDBJ databases">
        <authorList>
            <person name="Gilroy R."/>
        </authorList>
    </citation>
    <scope>NUCLEOTIDE SEQUENCE</scope>
    <source>
        <strain evidence="1">CHK186-16707</strain>
    </source>
</reference>
<dbReference type="SUPFAM" id="SSF55073">
    <property type="entry name" value="Nucleotide cyclase"/>
    <property type="match status" value="1"/>
</dbReference>
<gene>
    <name evidence="1" type="ORF">H9962_02495</name>
</gene>
<reference evidence="1" key="1">
    <citation type="journal article" date="2021" name="PeerJ">
        <title>Extensive microbial diversity within the chicken gut microbiome revealed by metagenomics and culture.</title>
        <authorList>
            <person name="Gilroy R."/>
            <person name="Ravi A."/>
            <person name="Getino M."/>
            <person name="Pursley I."/>
            <person name="Horton D.L."/>
            <person name="Alikhan N.F."/>
            <person name="Baker D."/>
            <person name="Gharbi K."/>
            <person name="Hall N."/>
            <person name="Watson M."/>
            <person name="Adriaenssens E.M."/>
            <person name="Foster-Nyarko E."/>
            <person name="Jarju S."/>
            <person name="Secka A."/>
            <person name="Antonio M."/>
            <person name="Oren A."/>
            <person name="Chaudhuri R.R."/>
            <person name="La Ragione R."/>
            <person name="Hildebrand F."/>
            <person name="Pallen M.J."/>
        </authorList>
    </citation>
    <scope>NUCLEOTIDE SEQUENCE</scope>
    <source>
        <strain evidence="1">CHK186-16707</strain>
    </source>
</reference>
<dbReference type="InterPro" id="IPR043128">
    <property type="entry name" value="Rev_trsase/Diguanyl_cyclase"/>
</dbReference>
<organism evidence="1 2">
    <name type="scientific">Candidatus Mailhella merdigallinarum</name>
    <dbReference type="NCBI Taxonomy" id="2838658"/>
    <lineage>
        <taxon>Bacteria</taxon>
        <taxon>Pseudomonadati</taxon>
        <taxon>Thermodesulfobacteriota</taxon>
        <taxon>Desulfovibrionia</taxon>
        <taxon>Desulfovibrionales</taxon>
        <taxon>Desulfovibrionaceae</taxon>
        <taxon>Mailhella</taxon>
    </lineage>
</organism>
<dbReference type="Gene3D" id="3.30.70.270">
    <property type="match status" value="1"/>
</dbReference>
<proteinExistence type="predicted"/>
<dbReference type="EMBL" id="DXAN01000004">
    <property type="protein sequence ID" value="HJA08050.1"/>
    <property type="molecule type" value="Genomic_DNA"/>
</dbReference>
<evidence type="ECO:0000313" key="2">
    <source>
        <dbReference type="Proteomes" id="UP000824225"/>
    </source>
</evidence>
<dbReference type="AlphaFoldDB" id="A0A9D2HDG4"/>
<sequence length="295" mass="32157">MNIPADEHCVRAAGPLVETAGPDAADPPERLLRELARVADLLRSSSRLDAEAMTAVVRLVPGLDLPRWQSISGQCDGWFALPLRDKERPVGNSPTADERDAITGMWRAAAFTERLNAEVERARNARRALALILFEQSDLETLDRRSAACALRALSSRLWEASAEPDLLGRLQPGVLALALPGGGRFQALAVAERIVQATERDLAAQGLRCRLRAGVASLDEACGQSENDEAGDRPNHADADLLERAGRALGQAARMPGASLRERVRMFRVDETPRERETLVLASEKHFLFFGGTQ</sequence>
<evidence type="ECO:0008006" key="3">
    <source>
        <dbReference type="Google" id="ProtNLM"/>
    </source>
</evidence>